<dbReference type="Gene3D" id="3.40.50.300">
    <property type="entry name" value="P-loop containing nucleotide triphosphate hydrolases"/>
    <property type="match status" value="1"/>
</dbReference>
<protein>
    <submittedName>
        <fullName evidence="1">Translesion DNA synthesis-associated protein ImuA</fullName>
    </submittedName>
</protein>
<proteinExistence type="predicted"/>
<keyword evidence="2" id="KW-1185">Reference proteome</keyword>
<accession>A0ABS7SLW2</accession>
<dbReference type="NCBIfam" id="NF033429">
    <property type="entry name" value="ImuA_translesion"/>
    <property type="match status" value="1"/>
</dbReference>
<evidence type="ECO:0000313" key="1">
    <source>
        <dbReference type="EMBL" id="MBZ2207156.1"/>
    </source>
</evidence>
<gene>
    <name evidence="1" type="primary">imuA</name>
    <name evidence="1" type="ORF">I4X03_007770</name>
</gene>
<comment type="caution">
    <text evidence="1">The sequence shown here is derived from an EMBL/GenBank/DDBJ whole genome shotgun (WGS) entry which is preliminary data.</text>
</comment>
<dbReference type="EMBL" id="JAFBIL020000003">
    <property type="protein sequence ID" value="MBZ2207156.1"/>
    <property type="molecule type" value="Genomic_DNA"/>
</dbReference>
<dbReference type="InterPro" id="IPR027417">
    <property type="entry name" value="P-loop_NTPase"/>
</dbReference>
<organism evidence="1 2">
    <name type="scientific">Massilia soli</name>
    <dbReference type="NCBI Taxonomy" id="2792854"/>
    <lineage>
        <taxon>Bacteria</taxon>
        <taxon>Pseudomonadati</taxon>
        <taxon>Pseudomonadota</taxon>
        <taxon>Betaproteobacteria</taxon>
        <taxon>Burkholderiales</taxon>
        <taxon>Oxalobacteraceae</taxon>
        <taxon>Telluria group</taxon>
        <taxon>Massilia</taxon>
    </lineage>
</organism>
<dbReference type="InterPro" id="IPR047610">
    <property type="entry name" value="ImuA_translesion"/>
</dbReference>
<sequence>MSTVSLPLFPPAEQCVADVLPTRAPVAVDPAREHAPCPVPERALDPEALHPALWRASQLARAGEQCVDTWYATLSRQLPGGGWPTGSLIDLLVQQAGIGELRLLAPALVRVSGSNDRGRARGERRIVLLQPPHAPQTLGLAGMGLTPSSLLWVKSQSSADALWAAEQVLKSGSCGALLFWAAHMRPESLRRLHLAAQGGHTLFCMLRPLAASQDASPAPLRLALRPVAGGIEIGFVKRRGPQRDAPLYLPLPAVGGLREGRQDVAPHEPERPRVATASSGVERIALPSGAAATSVDASGRALSLFEHQGS</sequence>
<dbReference type="Proteomes" id="UP000809349">
    <property type="component" value="Unassembled WGS sequence"/>
</dbReference>
<name>A0ABS7SLW2_9BURK</name>
<dbReference type="SUPFAM" id="SSF52540">
    <property type="entry name" value="P-loop containing nucleoside triphosphate hydrolases"/>
    <property type="match status" value="1"/>
</dbReference>
<reference evidence="1 2" key="2">
    <citation type="submission" date="2021-08" db="EMBL/GenBank/DDBJ databases">
        <title>Massilia sp. R798.</title>
        <authorList>
            <person name="Baek J.H."/>
            <person name="Jung H.S."/>
            <person name="Kim K.R."/>
            <person name="Jeon C.O."/>
        </authorList>
    </citation>
    <scope>NUCLEOTIDE SEQUENCE [LARGE SCALE GENOMIC DNA]</scope>
    <source>
        <strain evidence="1 2">R798</strain>
    </source>
</reference>
<evidence type="ECO:0000313" key="2">
    <source>
        <dbReference type="Proteomes" id="UP000809349"/>
    </source>
</evidence>
<reference evidence="1 2" key="1">
    <citation type="submission" date="2021-01" db="EMBL/GenBank/DDBJ databases">
        <authorList>
            <person name="Ruan W."/>
            <person name="Khan S.A."/>
            <person name="Jeon C.O."/>
        </authorList>
    </citation>
    <scope>NUCLEOTIDE SEQUENCE [LARGE SCALE GENOMIC DNA]</scope>
    <source>
        <strain evidence="1 2">R798</strain>
    </source>
</reference>